<name>A0AAE0I957_9PEZI</name>
<protein>
    <submittedName>
        <fullName evidence="2">Uncharacterized protein</fullName>
    </submittedName>
</protein>
<dbReference type="Proteomes" id="UP001286456">
    <property type="component" value="Unassembled WGS sequence"/>
</dbReference>
<evidence type="ECO:0000256" key="1">
    <source>
        <dbReference type="SAM" id="MobiDB-lite"/>
    </source>
</evidence>
<proteinExistence type="predicted"/>
<dbReference type="EMBL" id="JAUEPO010000005">
    <property type="protein sequence ID" value="KAK3320878.1"/>
    <property type="molecule type" value="Genomic_DNA"/>
</dbReference>
<keyword evidence="3" id="KW-1185">Reference proteome</keyword>
<reference evidence="2" key="1">
    <citation type="journal article" date="2023" name="Mol. Phylogenet. Evol.">
        <title>Genome-scale phylogeny and comparative genomics of the fungal order Sordariales.</title>
        <authorList>
            <person name="Hensen N."/>
            <person name="Bonometti L."/>
            <person name="Westerberg I."/>
            <person name="Brannstrom I.O."/>
            <person name="Guillou S."/>
            <person name="Cros-Aarteil S."/>
            <person name="Calhoun S."/>
            <person name="Haridas S."/>
            <person name="Kuo A."/>
            <person name="Mondo S."/>
            <person name="Pangilinan J."/>
            <person name="Riley R."/>
            <person name="LaButti K."/>
            <person name="Andreopoulos B."/>
            <person name="Lipzen A."/>
            <person name="Chen C."/>
            <person name="Yan M."/>
            <person name="Daum C."/>
            <person name="Ng V."/>
            <person name="Clum A."/>
            <person name="Steindorff A."/>
            <person name="Ohm R.A."/>
            <person name="Martin F."/>
            <person name="Silar P."/>
            <person name="Natvig D.O."/>
            <person name="Lalanne C."/>
            <person name="Gautier V."/>
            <person name="Ament-Velasquez S.L."/>
            <person name="Kruys A."/>
            <person name="Hutchinson M.I."/>
            <person name="Powell A.J."/>
            <person name="Barry K."/>
            <person name="Miller A.N."/>
            <person name="Grigoriev I.V."/>
            <person name="Debuchy R."/>
            <person name="Gladieux P."/>
            <person name="Hiltunen Thoren M."/>
            <person name="Johannesson H."/>
        </authorList>
    </citation>
    <scope>NUCLEOTIDE SEQUENCE</scope>
    <source>
        <strain evidence="2">SMH4131-1</strain>
    </source>
</reference>
<evidence type="ECO:0000313" key="2">
    <source>
        <dbReference type="EMBL" id="KAK3320878.1"/>
    </source>
</evidence>
<dbReference type="AlphaFoldDB" id="A0AAE0I957"/>
<sequence length="240" mass="27104">MHACMYPLQSPVLPTKLERLHYPGIQLVPCIPNTGQGKAADNPNAFVPPASSHISKVRGLGRSKDIYIYIYTFPDPFHRNPKPRRSNQMFPSSTAAPCHPGGDETKRRPEYKIHMAHYNQAPCRSTQPSPVSQPSPPSPALFPLPNISPIPTSAKDFLFPIETRKIICDKNGSYEKKNIHTEFAESKTREGSLLAARYTCLCAREIRKTRLLHSSPLLFLFWLVGDKEPINRLYCLQKNK</sequence>
<feature type="region of interest" description="Disordered" evidence="1">
    <location>
        <begin position="79"/>
        <end position="106"/>
    </location>
</feature>
<accession>A0AAE0I957</accession>
<organism evidence="2 3">
    <name type="scientific">Cercophora scortea</name>
    <dbReference type="NCBI Taxonomy" id="314031"/>
    <lineage>
        <taxon>Eukaryota</taxon>
        <taxon>Fungi</taxon>
        <taxon>Dikarya</taxon>
        <taxon>Ascomycota</taxon>
        <taxon>Pezizomycotina</taxon>
        <taxon>Sordariomycetes</taxon>
        <taxon>Sordariomycetidae</taxon>
        <taxon>Sordariales</taxon>
        <taxon>Lasiosphaeriaceae</taxon>
        <taxon>Cercophora</taxon>
    </lineage>
</organism>
<comment type="caution">
    <text evidence="2">The sequence shown here is derived from an EMBL/GenBank/DDBJ whole genome shotgun (WGS) entry which is preliminary data.</text>
</comment>
<feature type="compositionally biased region" description="Polar residues" evidence="1">
    <location>
        <begin position="86"/>
        <end position="95"/>
    </location>
</feature>
<evidence type="ECO:0000313" key="3">
    <source>
        <dbReference type="Proteomes" id="UP001286456"/>
    </source>
</evidence>
<gene>
    <name evidence="2" type="ORF">B0T19DRAFT_251717</name>
</gene>
<reference evidence="2" key="2">
    <citation type="submission" date="2023-06" db="EMBL/GenBank/DDBJ databases">
        <authorList>
            <consortium name="Lawrence Berkeley National Laboratory"/>
            <person name="Haridas S."/>
            <person name="Hensen N."/>
            <person name="Bonometti L."/>
            <person name="Westerberg I."/>
            <person name="Brannstrom I.O."/>
            <person name="Guillou S."/>
            <person name="Cros-Aarteil S."/>
            <person name="Calhoun S."/>
            <person name="Kuo A."/>
            <person name="Mondo S."/>
            <person name="Pangilinan J."/>
            <person name="Riley R."/>
            <person name="Labutti K."/>
            <person name="Andreopoulos B."/>
            <person name="Lipzen A."/>
            <person name="Chen C."/>
            <person name="Yanf M."/>
            <person name="Daum C."/>
            <person name="Ng V."/>
            <person name="Clum A."/>
            <person name="Steindorff A."/>
            <person name="Ohm R."/>
            <person name="Martin F."/>
            <person name="Silar P."/>
            <person name="Natvig D."/>
            <person name="Lalanne C."/>
            <person name="Gautier V."/>
            <person name="Ament-Velasquez S.L."/>
            <person name="Kruys A."/>
            <person name="Hutchinson M.I."/>
            <person name="Powell A.J."/>
            <person name="Barry K."/>
            <person name="Miller A.N."/>
            <person name="Grigoriev I.V."/>
            <person name="Debuchy R."/>
            <person name="Gladieux P."/>
            <person name="Thoren M.H."/>
            <person name="Johannesson H."/>
        </authorList>
    </citation>
    <scope>NUCLEOTIDE SEQUENCE</scope>
    <source>
        <strain evidence="2">SMH4131-1</strain>
    </source>
</reference>